<accession>A7MM57</accession>
<evidence type="ECO:0000313" key="1">
    <source>
        <dbReference type="EMBL" id="ABU75527.1"/>
    </source>
</evidence>
<protein>
    <submittedName>
        <fullName evidence="1">Uncharacterized protein</fullName>
    </submittedName>
</protein>
<evidence type="ECO:0000313" key="2">
    <source>
        <dbReference type="Proteomes" id="UP000000260"/>
    </source>
</evidence>
<dbReference type="KEGG" id="esa:ESA_00226"/>
<proteinExistence type="predicted"/>
<name>A7MM57_CROS8</name>
<dbReference type="AlphaFoldDB" id="A7MM57"/>
<dbReference type="Proteomes" id="UP000000260">
    <property type="component" value="Chromosome"/>
</dbReference>
<dbReference type="EMBL" id="CP000783">
    <property type="protein sequence ID" value="ABU75527.1"/>
    <property type="molecule type" value="Genomic_DNA"/>
</dbReference>
<organism evidence="1 2">
    <name type="scientific">Cronobacter sakazakii (strain ATCC BAA-894)</name>
    <name type="common">Enterobacter sakazakii</name>
    <dbReference type="NCBI Taxonomy" id="290339"/>
    <lineage>
        <taxon>Bacteria</taxon>
        <taxon>Pseudomonadati</taxon>
        <taxon>Pseudomonadota</taxon>
        <taxon>Gammaproteobacteria</taxon>
        <taxon>Enterobacterales</taxon>
        <taxon>Enterobacteriaceae</taxon>
        <taxon>Cronobacter</taxon>
    </lineage>
</organism>
<reference evidence="1 2" key="1">
    <citation type="journal article" date="2010" name="PLoS ONE">
        <title>Genome sequence of Cronobacter sakazakii BAA-894 and comparative genomic hybridization analysis with other Cronobacter species.</title>
        <authorList>
            <person name="Kucerova E."/>
            <person name="Clifton S.W."/>
            <person name="Xia X.Q."/>
            <person name="Long F."/>
            <person name="Porwollik S."/>
            <person name="Fulton L."/>
            <person name="Fronick C."/>
            <person name="Minx P."/>
            <person name="Kyung K."/>
            <person name="Warren W."/>
            <person name="Fulton R."/>
            <person name="Feng D."/>
            <person name="Wollam A."/>
            <person name="Shah N."/>
            <person name="Bhonagiri V."/>
            <person name="Nash W.E."/>
            <person name="Hallsworth-Pepin K."/>
            <person name="Wilson R.K."/>
            <person name="McClelland M."/>
            <person name="Forsythe S.J."/>
        </authorList>
    </citation>
    <scope>NUCLEOTIDE SEQUENCE [LARGE SCALE GENOMIC DNA]</scope>
    <source>
        <strain evidence="1 2">ATCC BAA-894</strain>
    </source>
</reference>
<gene>
    <name evidence="1" type="ordered locus">ESA_00226</name>
</gene>
<keyword evidence="2" id="KW-1185">Reference proteome</keyword>
<dbReference type="HOGENOM" id="CLU_3198738_0_0_6"/>
<sequence>MKTITQIFLMFNLVAFKRFIVGKEPLRDNRRREFARLTFFRRSAL</sequence>